<evidence type="ECO:0000313" key="1">
    <source>
        <dbReference type="EMBL" id="KMS94752.1"/>
    </source>
</evidence>
<keyword evidence="2" id="KW-1185">Reference proteome</keyword>
<accession>A0A0J8B4J2</accession>
<gene>
    <name evidence="1" type="ORF">BVRB_015630</name>
</gene>
<dbReference type="EMBL" id="KQ090977">
    <property type="protein sequence ID" value="KMS94752.1"/>
    <property type="molecule type" value="Genomic_DNA"/>
</dbReference>
<sequence>MLLLCSAASCGGGVCWLFDKGVKNHEYYWMSSKNDDYVMNDNGK</sequence>
<protein>
    <submittedName>
        <fullName evidence="1">Uncharacterized protein</fullName>
    </submittedName>
</protein>
<dbReference type="Gramene" id="KMS94752">
    <property type="protein sequence ID" value="KMS94752"/>
    <property type="gene ID" value="BVRB_015630"/>
</dbReference>
<name>A0A0J8B4J2_BETVV</name>
<reference evidence="1 2" key="1">
    <citation type="journal article" date="2014" name="Nature">
        <title>The genome of the recently domesticated crop plant sugar beet (Beta vulgaris).</title>
        <authorList>
            <person name="Dohm J.C."/>
            <person name="Minoche A.E."/>
            <person name="Holtgrawe D."/>
            <person name="Capella-Gutierrez S."/>
            <person name="Zakrzewski F."/>
            <person name="Tafer H."/>
            <person name="Rupp O."/>
            <person name="Sorensen T.R."/>
            <person name="Stracke R."/>
            <person name="Reinhardt R."/>
            <person name="Goesmann A."/>
            <person name="Kraft T."/>
            <person name="Schulz B."/>
            <person name="Stadler P.F."/>
            <person name="Schmidt T."/>
            <person name="Gabaldon T."/>
            <person name="Lehrach H."/>
            <person name="Weisshaar B."/>
            <person name="Himmelbauer H."/>
        </authorList>
    </citation>
    <scope>NUCLEOTIDE SEQUENCE [LARGE SCALE GENOMIC DNA]</scope>
    <source>
        <tissue evidence="1">Taproot</tissue>
    </source>
</reference>
<organism evidence="1 2">
    <name type="scientific">Beta vulgaris subsp. vulgaris</name>
    <name type="common">Beet</name>
    <dbReference type="NCBI Taxonomy" id="3555"/>
    <lineage>
        <taxon>Eukaryota</taxon>
        <taxon>Viridiplantae</taxon>
        <taxon>Streptophyta</taxon>
        <taxon>Embryophyta</taxon>
        <taxon>Tracheophyta</taxon>
        <taxon>Spermatophyta</taxon>
        <taxon>Magnoliopsida</taxon>
        <taxon>eudicotyledons</taxon>
        <taxon>Gunneridae</taxon>
        <taxon>Pentapetalae</taxon>
        <taxon>Caryophyllales</taxon>
        <taxon>Chenopodiaceae</taxon>
        <taxon>Betoideae</taxon>
        <taxon>Beta</taxon>
    </lineage>
</organism>
<proteinExistence type="predicted"/>
<dbReference type="Proteomes" id="UP000035740">
    <property type="component" value="Unassembled WGS sequence"/>
</dbReference>
<evidence type="ECO:0000313" key="2">
    <source>
        <dbReference type="Proteomes" id="UP000035740"/>
    </source>
</evidence>
<dbReference type="AlphaFoldDB" id="A0A0J8B4J2"/>